<accession>A0A7J6AUB1</accession>
<gene>
    <name evidence="1" type="ORF">AMELA_G00096120</name>
</gene>
<reference evidence="1 2" key="1">
    <citation type="submission" date="2020-02" db="EMBL/GenBank/DDBJ databases">
        <title>A chromosome-scale genome assembly of the black bullhead catfish (Ameiurus melas).</title>
        <authorList>
            <person name="Wen M."/>
            <person name="Zham M."/>
            <person name="Cabau C."/>
            <person name="Klopp C."/>
            <person name="Donnadieu C."/>
            <person name="Roques C."/>
            <person name="Bouchez O."/>
            <person name="Lampietro C."/>
            <person name="Jouanno E."/>
            <person name="Herpin A."/>
            <person name="Louis A."/>
            <person name="Berthelot C."/>
            <person name="Parey E."/>
            <person name="Roest-Crollius H."/>
            <person name="Braasch I."/>
            <person name="Postlethwait J."/>
            <person name="Robinson-Rechavi M."/>
            <person name="Echchiki A."/>
            <person name="Begum T."/>
            <person name="Montfort J."/>
            <person name="Schartl M."/>
            <person name="Bobe J."/>
            <person name="Guiguen Y."/>
        </authorList>
    </citation>
    <scope>NUCLEOTIDE SEQUENCE [LARGE SCALE GENOMIC DNA]</scope>
    <source>
        <strain evidence="1">M_S1</strain>
        <tissue evidence="1">Blood</tissue>
    </source>
</reference>
<dbReference type="Proteomes" id="UP000593565">
    <property type="component" value="Unassembled WGS sequence"/>
</dbReference>
<protein>
    <submittedName>
        <fullName evidence="1">Uncharacterized protein</fullName>
    </submittedName>
</protein>
<proteinExistence type="predicted"/>
<dbReference type="AlphaFoldDB" id="A0A7J6AUB1"/>
<dbReference type="EMBL" id="JAAGNN010000008">
    <property type="protein sequence ID" value="KAF4085531.1"/>
    <property type="molecule type" value="Genomic_DNA"/>
</dbReference>
<evidence type="ECO:0000313" key="2">
    <source>
        <dbReference type="Proteomes" id="UP000593565"/>
    </source>
</evidence>
<sequence>MRRGDTLDGVENPLKHSVSCSYVPMRSGNRVDRWWPWNSLKRKLQEKGVDITSSCNPNARQLKQQLCTYLLRIADRTIKFIKH</sequence>
<keyword evidence="2" id="KW-1185">Reference proteome</keyword>
<evidence type="ECO:0000313" key="1">
    <source>
        <dbReference type="EMBL" id="KAF4085531.1"/>
    </source>
</evidence>
<organism evidence="1 2">
    <name type="scientific">Ameiurus melas</name>
    <name type="common">Black bullhead</name>
    <name type="synonym">Silurus melas</name>
    <dbReference type="NCBI Taxonomy" id="219545"/>
    <lineage>
        <taxon>Eukaryota</taxon>
        <taxon>Metazoa</taxon>
        <taxon>Chordata</taxon>
        <taxon>Craniata</taxon>
        <taxon>Vertebrata</taxon>
        <taxon>Euteleostomi</taxon>
        <taxon>Actinopterygii</taxon>
        <taxon>Neopterygii</taxon>
        <taxon>Teleostei</taxon>
        <taxon>Ostariophysi</taxon>
        <taxon>Siluriformes</taxon>
        <taxon>Ictaluridae</taxon>
        <taxon>Ameiurus</taxon>
    </lineage>
</organism>
<name>A0A7J6AUB1_AMEME</name>
<comment type="caution">
    <text evidence="1">The sequence shown here is derived from an EMBL/GenBank/DDBJ whole genome shotgun (WGS) entry which is preliminary data.</text>
</comment>